<dbReference type="EMBL" id="AP022614">
    <property type="protein sequence ID" value="BBZ46135.1"/>
    <property type="molecule type" value="Genomic_DNA"/>
</dbReference>
<reference evidence="1 2" key="1">
    <citation type="journal article" date="2019" name="Emerg. Microbes Infect.">
        <title>Comprehensive subspecies identification of 175 nontuberculous mycobacteria species based on 7547 genomic profiles.</title>
        <authorList>
            <person name="Matsumoto Y."/>
            <person name="Kinjo T."/>
            <person name="Motooka D."/>
            <person name="Nabeya D."/>
            <person name="Jung N."/>
            <person name="Uechi K."/>
            <person name="Horii T."/>
            <person name="Iida T."/>
            <person name="Fujita J."/>
            <person name="Nakamura S."/>
        </authorList>
    </citation>
    <scope>NUCLEOTIDE SEQUENCE [LARGE SCALE GENOMIC DNA]</scope>
    <source>
        <strain evidence="1 2">JCM 14742</strain>
    </source>
</reference>
<sequence>MAAVTVQPPLQPAWLDRPDTIGDVLCNIDRVIEWAIGAESHIGYFAVLYRRVTLAIREAVEHGTFRHGDRIERLDVEFARRYFDAVNAFFHPDGRRDLTLPWEVAFVGDHDDQAIIVQHMMTGLNAHIRFDLGLALVAVAGDGLSLLKEDYHRVNVLLCAQIPGMLAEVERLSPGLRWTRWLLPDEVGLLQRALTELRSEAWHFAAYTVLNPRRARERAVHQEACTAALSSEYLQPSGKWTPLPRFVRAAAKHESDDVAANILALEDISRRPEKPDVTKGSAGPA</sequence>
<organism evidence="1 2">
    <name type="scientific">Mycobacterium parmense</name>
    <dbReference type="NCBI Taxonomy" id="185642"/>
    <lineage>
        <taxon>Bacteria</taxon>
        <taxon>Bacillati</taxon>
        <taxon>Actinomycetota</taxon>
        <taxon>Actinomycetes</taxon>
        <taxon>Mycobacteriales</taxon>
        <taxon>Mycobacteriaceae</taxon>
        <taxon>Mycobacterium</taxon>
        <taxon>Mycobacterium simiae complex</taxon>
    </lineage>
</organism>
<dbReference type="Pfam" id="PF19458">
    <property type="entry name" value="DUF5995"/>
    <property type="match status" value="1"/>
</dbReference>
<dbReference type="Proteomes" id="UP000467105">
    <property type="component" value="Chromosome"/>
</dbReference>
<dbReference type="InterPro" id="IPR046037">
    <property type="entry name" value="DUF5995"/>
</dbReference>
<evidence type="ECO:0000313" key="2">
    <source>
        <dbReference type="Proteomes" id="UP000467105"/>
    </source>
</evidence>
<dbReference type="RefSeq" id="WP_085271675.1">
    <property type="nucleotide sequence ID" value="NZ_AP022614.1"/>
</dbReference>
<accession>A0A7I7YW60</accession>
<evidence type="ECO:0000313" key="1">
    <source>
        <dbReference type="EMBL" id="BBZ46135.1"/>
    </source>
</evidence>
<keyword evidence="2" id="KW-1185">Reference proteome</keyword>
<dbReference type="AlphaFoldDB" id="A0A7I7YW60"/>
<name>A0A7I7YW60_9MYCO</name>
<dbReference type="OrthoDB" id="583431at2"/>
<proteinExistence type="predicted"/>
<protein>
    <submittedName>
        <fullName evidence="1">Uncharacterized protein</fullName>
    </submittedName>
</protein>
<gene>
    <name evidence="1" type="ORF">MPRM_34160</name>
</gene>